<dbReference type="Proteomes" id="UP001605250">
    <property type="component" value="Unassembled WGS sequence"/>
</dbReference>
<protein>
    <submittedName>
        <fullName evidence="1">Uncharacterized protein</fullName>
    </submittedName>
</protein>
<comment type="caution">
    <text evidence="1">The sequence shown here is derived from an EMBL/GenBank/DDBJ whole genome shotgun (WGS) entry which is preliminary data.</text>
</comment>
<dbReference type="EMBL" id="JBGCUC010000001">
    <property type="protein sequence ID" value="MFG6075000.1"/>
    <property type="molecule type" value="Genomic_DNA"/>
</dbReference>
<accession>A0ABW7CGI8</accession>
<gene>
    <name evidence="1" type="ORF">AB3U87_01315</name>
</gene>
<evidence type="ECO:0000313" key="1">
    <source>
        <dbReference type="EMBL" id="MFG6075000.1"/>
    </source>
</evidence>
<organism evidence="1 2">
    <name type="scientific">Erwinia plantamica</name>
    <dbReference type="NCBI Taxonomy" id="3237104"/>
    <lineage>
        <taxon>Bacteria</taxon>
        <taxon>Pseudomonadati</taxon>
        <taxon>Pseudomonadota</taxon>
        <taxon>Gammaproteobacteria</taxon>
        <taxon>Enterobacterales</taxon>
        <taxon>Erwiniaceae</taxon>
        <taxon>Erwinia</taxon>
    </lineage>
</organism>
<keyword evidence="2" id="KW-1185">Reference proteome</keyword>
<sequence length="138" mass="15262">MSYIINPKWPLSGPKYIPKPTVTSTTKSNRARITTFTGGPEVQSVVTEFLKLDAESPTGISWAKENHNKRHLVSYRSAGEPAGRKEGDTSLVIKGYRVTVQRAIEMLEAAQQGRVLANTHNQWVNTSGRHSESTKLGK</sequence>
<reference evidence="1 2" key="1">
    <citation type="submission" date="2024-07" db="EMBL/GenBank/DDBJ databases">
        <title>Novel bacterial strain Erwinia sp. OPT-41 promoting growth of various crops.</title>
        <authorList>
            <person name="Egorshina A."/>
            <person name="Lukyantsev M.A."/>
            <person name="Golubev S.N."/>
            <person name="Muratova A.Y."/>
            <person name="Bulygina E.A."/>
        </authorList>
    </citation>
    <scope>NUCLEOTIDE SEQUENCE [LARGE SCALE GENOMIC DNA]</scope>
    <source>
        <strain evidence="1 2">OPT-41</strain>
    </source>
</reference>
<dbReference type="RefSeq" id="WP_394148133.1">
    <property type="nucleotide sequence ID" value="NZ_JBGCUC010000001.1"/>
</dbReference>
<evidence type="ECO:0000313" key="2">
    <source>
        <dbReference type="Proteomes" id="UP001605250"/>
    </source>
</evidence>
<name>A0ABW7CGI8_9GAMM</name>
<proteinExistence type="predicted"/>